<evidence type="ECO:0000313" key="3">
    <source>
        <dbReference type="Proteomes" id="UP001432027"/>
    </source>
</evidence>
<dbReference type="Proteomes" id="UP001432027">
    <property type="component" value="Unassembled WGS sequence"/>
</dbReference>
<feature type="compositionally biased region" description="Basic and acidic residues" evidence="1">
    <location>
        <begin position="1"/>
        <end position="22"/>
    </location>
</feature>
<protein>
    <submittedName>
        <fullName evidence="2">Uncharacterized protein</fullName>
    </submittedName>
</protein>
<name>A0AAV5UAG2_9BILA</name>
<feature type="region of interest" description="Disordered" evidence="1">
    <location>
        <begin position="1"/>
        <end position="119"/>
    </location>
</feature>
<feature type="non-terminal residue" evidence="2">
    <location>
        <position position="1"/>
    </location>
</feature>
<feature type="compositionally biased region" description="Polar residues" evidence="1">
    <location>
        <begin position="106"/>
        <end position="119"/>
    </location>
</feature>
<dbReference type="AlphaFoldDB" id="A0AAV5UAG2"/>
<accession>A0AAV5UAG2</accession>
<evidence type="ECO:0000313" key="2">
    <source>
        <dbReference type="EMBL" id="GMT03881.1"/>
    </source>
</evidence>
<sequence length="164" mass="18455">KELARWREKEARNERGEGNAKGEEDEPSSEPESAPEIRMPARANVKPSYVYTPRNTPRAQNPAEISLGDTPVTRPSLSSFNIRRPSILATRKRPMAAVPSRPPPTTAANSQEWQRSTYSSNHSSFDAYATLEPPPMKRVTIDSFDVMSPNENSYYTQYGDLTRL</sequence>
<comment type="caution">
    <text evidence="2">The sequence shown here is derived from an EMBL/GenBank/DDBJ whole genome shotgun (WGS) entry which is preliminary data.</text>
</comment>
<keyword evidence="3" id="KW-1185">Reference proteome</keyword>
<gene>
    <name evidence="2" type="ORF">PENTCL1PPCAC_26055</name>
</gene>
<organism evidence="2 3">
    <name type="scientific">Pristionchus entomophagus</name>
    <dbReference type="NCBI Taxonomy" id="358040"/>
    <lineage>
        <taxon>Eukaryota</taxon>
        <taxon>Metazoa</taxon>
        <taxon>Ecdysozoa</taxon>
        <taxon>Nematoda</taxon>
        <taxon>Chromadorea</taxon>
        <taxon>Rhabditida</taxon>
        <taxon>Rhabditina</taxon>
        <taxon>Diplogasteromorpha</taxon>
        <taxon>Diplogasteroidea</taxon>
        <taxon>Neodiplogasteridae</taxon>
        <taxon>Pristionchus</taxon>
    </lineage>
</organism>
<dbReference type="EMBL" id="BTSX01000006">
    <property type="protein sequence ID" value="GMT03881.1"/>
    <property type="molecule type" value="Genomic_DNA"/>
</dbReference>
<reference evidence="2" key="1">
    <citation type="submission" date="2023-10" db="EMBL/GenBank/DDBJ databases">
        <title>Genome assembly of Pristionchus species.</title>
        <authorList>
            <person name="Yoshida K."/>
            <person name="Sommer R.J."/>
        </authorList>
    </citation>
    <scope>NUCLEOTIDE SEQUENCE</scope>
    <source>
        <strain evidence="2">RS0144</strain>
    </source>
</reference>
<evidence type="ECO:0000256" key="1">
    <source>
        <dbReference type="SAM" id="MobiDB-lite"/>
    </source>
</evidence>
<proteinExistence type="predicted"/>